<dbReference type="GO" id="GO:0005743">
    <property type="term" value="C:mitochondrial inner membrane"/>
    <property type="evidence" value="ECO:0007669"/>
    <property type="project" value="UniProtKB-SubCell"/>
</dbReference>
<evidence type="ECO:0000256" key="2">
    <source>
        <dbReference type="ARBA" id="ARBA00006375"/>
    </source>
</evidence>
<keyword evidence="3 8" id="KW-0812">Transmembrane</keyword>
<keyword evidence="7 8" id="KW-0472">Membrane</keyword>
<dbReference type="GO" id="GO:0043490">
    <property type="term" value="P:malate-aspartate shuttle"/>
    <property type="evidence" value="ECO:0007669"/>
    <property type="project" value="TreeGrafter"/>
</dbReference>
<evidence type="ECO:0000256" key="1">
    <source>
        <dbReference type="ARBA" id="ARBA00004448"/>
    </source>
</evidence>
<dbReference type="GO" id="GO:0015183">
    <property type="term" value="F:L-aspartate transmembrane transporter activity"/>
    <property type="evidence" value="ECO:0007669"/>
    <property type="project" value="TreeGrafter"/>
</dbReference>
<dbReference type="Pfam" id="PF00153">
    <property type="entry name" value="Mito_carr"/>
    <property type="match status" value="1"/>
</dbReference>
<evidence type="ECO:0000313" key="10">
    <source>
        <dbReference type="Ensembl" id="ENSPEMP00000036210.1"/>
    </source>
</evidence>
<evidence type="ECO:0000256" key="6">
    <source>
        <dbReference type="ARBA" id="ARBA00023128"/>
    </source>
</evidence>
<dbReference type="AlphaFoldDB" id="A0A8C8W609"/>
<reference evidence="10 11" key="1">
    <citation type="submission" date="2018-10" db="EMBL/GenBank/DDBJ databases">
        <title>Improved assembly of the deer mouse Peromyscus maniculatus genome.</title>
        <authorList>
            <person name="Lassance J.-M."/>
            <person name="Hoekstra H.E."/>
        </authorList>
    </citation>
    <scope>NUCLEOTIDE SEQUENCE [LARGE SCALE GENOMIC DNA]</scope>
</reference>
<keyword evidence="6" id="KW-0496">Mitochondrion</keyword>
<dbReference type="InterPro" id="IPR018108">
    <property type="entry name" value="MCP_transmembrane"/>
</dbReference>
<feature type="repeat" description="Solcar" evidence="8">
    <location>
        <begin position="5"/>
        <end position="72"/>
    </location>
</feature>
<evidence type="ECO:0000256" key="8">
    <source>
        <dbReference type="PROSITE-ProRule" id="PRU00282"/>
    </source>
</evidence>
<dbReference type="Ensembl" id="ENSPEMT00000037904.1">
    <property type="protein sequence ID" value="ENSPEMP00000036210.1"/>
    <property type="gene ID" value="ENSPEMG00000021426.2"/>
</dbReference>
<dbReference type="Gene3D" id="1.50.40.10">
    <property type="entry name" value="Mitochondrial carrier domain"/>
    <property type="match status" value="1"/>
</dbReference>
<sequence>MAAHGLIAAKLINGGVAGLVGVTCVFPIDLAKTRLQNQQGKAVTDCLVKTARAEGFLGMYRGGELLGWGLEC</sequence>
<evidence type="ECO:0000313" key="11">
    <source>
        <dbReference type="Proteomes" id="UP000694547"/>
    </source>
</evidence>
<evidence type="ECO:0000256" key="9">
    <source>
        <dbReference type="RuleBase" id="RU000488"/>
    </source>
</evidence>
<evidence type="ECO:0000256" key="3">
    <source>
        <dbReference type="ARBA" id="ARBA00022692"/>
    </source>
</evidence>
<evidence type="ECO:0000256" key="5">
    <source>
        <dbReference type="ARBA" id="ARBA00022989"/>
    </source>
</evidence>
<protein>
    <recommendedName>
        <fullName evidence="12">Mitochondrial glutamate carrier 1-like</fullName>
    </recommendedName>
</protein>
<dbReference type="PANTHER" id="PTHR45678:SF11">
    <property type="entry name" value="MITOCHONDRIAL GLUTAMATE CARRIER 2"/>
    <property type="match status" value="1"/>
</dbReference>
<evidence type="ECO:0000256" key="4">
    <source>
        <dbReference type="ARBA" id="ARBA00022792"/>
    </source>
</evidence>
<comment type="similarity">
    <text evidence="2 9">Belongs to the mitochondrial carrier (TC 2.A.29) family.</text>
</comment>
<dbReference type="InterPro" id="IPR023395">
    <property type="entry name" value="MCP_dom_sf"/>
</dbReference>
<organism evidence="10 11">
    <name type="scientific">Peromyscus maniculatus bairdii</name>
    <name type="common">Prairie deer mouse</name>
    <dbReference type="NCBI Taxonomy" id="230844"/>
    <lineage>
        <taxon>Eukaryota</taxon>
        <taxon>Metazoa</taxon>
        <taxon>Chordata</taxon>
        <taxon>Craniata</taxon>
        <taxon>Vertebrata</taxon>
        <taxon>Euteleostomi</taxon>
        <taxon>Mammalia</taxon>
        <taxon>Eutheria</taxon>
        <taxon>Euarchontoglires</taxon>
        <taxon>Glires</taxon>
        <taxon>Rodentia</taxon>
        <taxon>Myomorpha</taxon>
        <taxon>Muroidea</taxon>
        <taxon>Cricetidae</taxon>
        <taxon>Neotominae</taxon>
        <taxon>Peromyscus</taxon>
    </lineage>
</organism>
<keyword evidence="11" id="KW-1185">Reference proteome</keyword>
<name>A0A8C8W609_PERMB</name>
<accession>A0A8C8W609</accession>
<comment type="subcellular location">
    <subcellularLocation>
        <location evidence="1">Mitochondrion inner membrane</location>
        <topology evidence="1">Multi-pass membrane protein</topology>
    </subcellularLocation>
</comment>
<dbReference type="SUPFAM" id="SSF103506">
    <property type="entry name" value="Mitochondrial carrier"/>
    <property type="match status" value="1"/>
</dbReference>
<reference evidence="10" key="3">
    <citation type="submission" date="2025-09" db="UniProtKB">
        <authorList>
            <consortium name="Ensembl"/>
        </authorList>
    </citation>
    <scope>IDENTIFICATION</scope>
</reference>
<proteinExistence type="inferred from homology"/>
<dbReference type="PANTHER" id="PTHR45678">
    <property type="entry name" value="MITOCHONDRIAL 2-OXODICARBOXYLATE CARRIER 1-RELATED"/>
    <property type="match status" value="1"/>
</dbReference>
<dbReference type="Proteomes" id="UP000694547">
    <property type="component" value="Chromosome 3"/>
</dbReference>
<dbReference type="GeneTree" id="ENSGT00940000162050"/>
<evidence type="ECO:0008006" key="12">
    <source>
        <dbReference type="Google" id="ProtNLM"/>
    </source>
</evidence>
<reference evidence="10" key="2">
    <citation type="submission" date="2025-08" db="UniProtKB">
        <authorList>
            <consortium name="Ensembl"/>
        </authorList>
    </citation>
    <scope>IDENTIFICATION</scope>
</reference>
<keyword evidence="9" id="KW-0813">Transport</keyword>
<keyword evidence="4" id="KW-0999">Mitochondrion inner membrane</keyword>
<dbReference type="GO" id="GO:0005313">
    <property type="term" value="F:L-glutamate transmembrane transporter activity"/>
    <property type="evidence" value="ECO:0007669"/>
    <property type="project" value="TreeGrafter"/>
</dbReference>
<evidence type="ECO:0000256" key="7">
    <source>
        <dbReference type="ARBA" id="ARBA00023136"/>
    </source>
</evidence>
<dbReference type="PROSITE" id="PS50920">
    <property type="entry name" value="SOLCAR"/>
    <property type="match status" value="1"/>
</dbReference>
<keyword evidence="5" id="KW-1133">Transmembrane helix</keyword>
<dbReference type="InterPro" id="IPR051028">
    <property type="entry name" value="Mito_Solute_Carrier"/>
</dbReference>